<feature type="compositionally biased region" description="Polar residues" evidence="1">
    <location>
        <begin position="102"/>
        <end position="124"/>
    </location>
</feature>
<sequence>MSRASLSFLSPGLLSGWKIKCTLQLLGDDLALGVWGTAKLKSKEYAVDAQRQRIQEPGHSPSRPVRPLLQSTPRPSTSSRPPTLADYTHTKKGTARRALLQNAASTGGKSLSVPRVSSQAAQPTTPFQQVQLFAT</sequence>
<comment type="caution">
    <text evidence="2">The sequence shown here is derived from an EMBL/GenBank/DDBJ whole genome shotgun (WGS) entry which is preliminary data.</text>
</comment>
<evidence type="ECO:0000313" key="2">
    <source>
        <dbReference type="EMBL" id="VUC25389.1"/>
    </source>
</evidence>
<accession>A0ABY6U333</accession>
<dbReference type="EMBL" id="CABFNS010000733">
    <property type="protein sequence ID" value="VUC25389.1"/>
    <property type="molecule type" value="Genomic_DNA"/>
</dbReference>
<evidence type="ECO:0000313" key="3">
    <source>
        <dbReference type="Proteomes" id="UP000766486"/>
    </source>
</evidence>
<feature type="compositionally biased region" description="Basic and acidic residues" evidence="1">
    <location>
        <begin position="47"/>
        <end position="56"/>
    </location>
</feature>
<keyword evidence="3" id="KW-1185">Reference proteome</keyword>
<protein>
    <submittedName>
        <fullName evidence="2">Uncharacterized protein</fullName>
    </submittedName>
</protein>
<name>A0ABY6U333_BIOOC</name>
<organism evidence="2 3">
    <name type="scientific">Bionectria ochroleuca</name>
    <name type="common">Gliocladium roseum</name>
    <dbReference type="NCBI Taxonomy" id="29856"/>
    <lineage>
        <taxon>Eukaryota</taxon>
        <taxon>Fungi</taxon>
        <taxon>Dikarya</taxon>
        <taxon>Ascomycota</taxon>
        <taxon>Pezizomycotina</taxon>
        <taxon>Sordariomycetes</taxon>
        <taxon>Hypocreomycetidae</taxon>
        <taxon>Hypocreales</taxon>
        <taxon>Bionectriaceae</taxon>
        <taxon>Clonostachys</taxon>
    </lineage>
</organism>
<gene>
    <name evidence="2" type="ORF">CLO192961_LOCUS165810</name>
</gene>
<reference evidence="2 3" key="1">
    <citation type="submission" date="2019-06" db="EMBL/GenBank/DDBJ databases">
        <authorList>
            <person name="Broberg M."/>
        </authorList>
    </citation>
    <scope>NUCLEOTIDE SEQUENCE [LARGE SCALE GENOMIC DNA]</scope>
</reference>
<dbReference type="Proteomes" id="UP000766486">
    <property type="component" value="Unassembled WGS sequence"/>
</dbReference>
<feature type="region of interest" description="Disordered" evidence="1">
    <location>
        <begin position="47"/>
        <end position="124"/>
    </location>
</feature>
<evidence type="ECO:0000256" key="1">
    <source>
        <dbReference type="SAM" id="MobiDB-lite"/>
    </source>
</evidence>
<feature type="compositionally biased region" description="Low complexity" evidence="1">
    <location>
        <begin position="71"/>
        <end position="83"/>
    </location>
</feature>
<proteinExistence type="predicted"/>